<dbReference type="RefSeq" id="WP_184734270.1">
    <property type="nucleotide sequence ID" value="NZ_BMRW01000002.1"/>
</dbReference>
<name>A0A7W7LBN4_STRNE</name>
<reference evidence="2 3" key="1">
    <citation type="submission" date="2020-08" db="EMBL/GenBank/DDBJ databases">
        <title>Genomic Encyclopedia of Type Strains, Phase III (KMG-III): the genomes of soil and plant-associated and newly described type strains.</title>
        <authorList>
            <person name="Whitman W."/>
        </authorList>
    </citation>
    <scope>NUCLEOTIDE SEQUENCE [LARGE SCALE GENOMIC DNA]</scope>
    <source>
        <strain evidence="2 3">CECT 3265</strain>
    </source>
</reference>
<dbReference type="EMBL" id="JACHJG010000006">
    <property type="protein sequence ID" value="MBB4887232.1"/>
    <property type="molecule type" value="Genomic_DNA"/>
</dbReference>
<accession>A0A7W7LBN4</accession>
<dbReference type="PROSITE" id="PS51462">
    <property type="entry name" value="NUDIX"/>
    <property type="match status" value="1"/>
</dbReference>
<keyword evidence="3" id="KW-1185">Reference proteome</keyword>
<dbReference type="AlphaFoldDB" id="A0A7W7LBN4"/>
<dbReference type="Pfam" id="PF00293">
    <property type="entry name" value="NUDIX"/>
    <property type="match status" value="1"/>
</dbReference>
<evidence type="ECO:0000313" key="3">
    <source>
        <dbReference type="Proteomes" id="UP000556436"/>
    </source>
</evidence>
<evidence type="ECO:0000313" key="2">
    <source>
        <dbReference type="EMBL" id="MBB4887232.1"/>
    </source>
</evidence>
<dbReference type="InterPro" id="IPR000086">
    <property type="entry name" value="NUDIX_hydrolase_dom"/>
</dbReference>
<proteinExistence type="predicted"/>
<sequence length="156" mass="16169">MSAIDHACPSGLVTVLLHRDDGRILLLRRAAGTATGGRLAPPGGGLTSEESVLATALRTADDAVGVVVSPGDMEFCHLVHRHGPDHRGRFGFVFTARRWSGEPRIQQPTAYSTLVWAQPVPPPAACDAEAAALLAQFTSGALLSVPGWDDAPGGAG</sequence>
<gene>
    <name evidence="2" type="ORF">FHS38_003286</name>
</gene>
<feature type="domain" description="Nudix hydrolase" evidence="1">
    <location>
        <begin position="7"/>
        <end position="139"/>
    </location>
</feature>
<comment type="caution">
    <text evidence="2">The sequence shown here is derived from an EMBL/GenBank/DDBJ whole genome shotgun (WGS) entry which is preliminary data.</text>
</comment>
<dbReference type="Proteomes" id="UP000556436">
    <property type="component" value="Unassembled WGS sequence"/>
</dbReference>
<organism evidence="2 3">
    <name type="scientific">Streptomyces netropsis</name>
    <name type="common">Streptoverticillium netropsis</name>
    <dbReference type="NCBI Taxonomy" id="55404"/>
    <lineage>
        <taxon>Bacteria</taxon>
        <taxon>Bacillati</taxon>
        <taxon>Actinomycetota</taxon>
        <taxon>Actinomycetes</taxon>
        <taxon>Kitasatosporales</taxon>
        <taxon>Streptomycetaceae</taxon>
        <taxon>Streptomyces</taxon>
    </lineage>
</organism>
<dbReference type="InterPro" id="IPR015797">
    <property type="entry name" value="NUDIX_hydrolase-like_dom_sf"/>
</dbReference>
<dbReference type="Gene3D" id="3.90.79.10">
    <property type="entry name" value="Nucleoside Triphosphate Pyrophosphohydrolase"/>
    <property type="match status" value="1"/>
</dbReference>
<dbReference type="SUPFAM" id="SSF55811">
    <property type="entry name" value="Nudix"/>
    <property type="match status" value="1"/>
</dbReference>
<protein>
    <submittedName>
        <fullName evidence="2">ADP-ribose pyrophosphatase YjhB (NUDIX family)</fullName>
    </submittedName>
</protein>
<evidence type="ECO:0000259" key="1">
    <source>
        <dbReference type="PROSITE" id="PS51462"/>
    </source>
</evidence>